<dbReference type="InterPro" id="IPR052055">
    <property type="entry name" value="Hepadnavirus_pol/RT"/>
</dbReference>
<dbReference type="Proteomes" id="UP001190700">
    <property type="component" value="Unassembled WGS sequence"/>
</dbReference>
<proteinExistence type="predicted"/>
<reference evidence="1 2" key="1">
    <citation type="journal article" date="2015" name="Genome Biol. Evol.">
        <title>Comparative Genomics of a Bacterivorous Green Alga Reveals Evolutionary Causalities and Consequences of Phago-Mixotrophic Mode of Nutrition.</title>
        <authorList>
            <person name="Burns J.A."/>
            <person name="Paasch A."/>
            <person name="Narechania A."/>
            <person name="Kim E."/>
        </authorList>
    </citation>
    <scope>NUCLEOTIDE SEQUENCE [LARGE SCALE GENOMIC DNA]</scope>
    <source>
        <strain evidence="1 2">PLY_AMNH</strain>
    </source>
</reference>
<gene>
    <name evidence="1" type="ORF">CYMTET_21508</name>
</gene>
<name>A0AAE0G219_9CHLO</name>
<dbReference type="EMBL" id="LGRX02010583">
    <property type="protein sequence ID" value="KAK3270084.1"/>
    <property type="molecule type" value="Genomic_DNA"/>
</dbReference>
<dbReference type="AlphaFoldDB" id="A0AAE0G219"/>
<dbReference type="PANTHER" id="PTHR33050:SF8">
    <property type="entry name" value="REVERSE TRANSCRIPTASE DOMAIN-CONTAINING PROTEIN"/>
    <property type="match status" value="1"/>
</dbReference>
<dbReference type="CDD" id="cd09275">
    <property type="entry name" value="RNase_HI_RT_DIRS1"/>
    <property type="match status" value="1"/>
</dbReference>
<protein>
    <submittedName>
        <fullName evidence="1">Uncharacterized protein</fullName>
    </submittedName>
</protein>
<dbReference type="PANTHER" id="PTHR33050">
    <property type="entry name" value="REVERSE TRANSCRIPTASE DOMAIN-CONTAINING PROTEIN"/>
    <property type="match status" value="1"/>
</dbReference>
<evidence type="ECO:0000313" key="1">
    <source>
        <dbReference type="EMBL" id="KAK3270084.1"/>
    </source>
</evidence>
<accession>A0AAE0G219</accession>
<comment type="caution">
    <text evidence="1">The sequence shown here is derived from an EMBL/GenBank/DDBJ whole genome shotgun (WGS) entry which is preliminary data.</text>
</comment>
<evidence type="ECO:0000313" key="2">
    <source>
        <dbReference type="Proteomes" id="UP001190700"/>
    </source>
</evidence>
<sequence length="558" mass="63189">MLVPLYRARDAFVEPFMAEWEPTRQWGPDVDVRLDESARLGLHVFSEALRSGQVRRYYLHEGAPELSGWWTGRHSGDREYLMDHWCTPEGVVAPVMVASGWQGGVALRDWRHIVDFPVEERAPHKSSNFREASTAAAAVELLGPSHRGERLLLRTDNTTTMSMVLWYKQGTMAPDLWPVCKRMFDSADLYDLDLAAEHIPGVENWLSDGLSRYVRRKDYSDWQYRRDEFESIADMMAMPFTLDGGADLVGTNAHLPRYRSVVDGFTRSPVDGEHVYSNPDYACVREYLEHFLTCQRRSPFETAGTFVLPVWDTYDWWPLLKGAHVLKVYPKGSDLFTSPEWRNLAAGDGAYAFGETVRHLKALVDHLHSELGGPCLCLLGTQHRAHALTCLISRLLSMRTRSSTDTVHARGIRDISFFLGHFGGTTLPATVEEVLGYAGYAVELREFRLDSSSVRTYVSGLSAWHAEMSEGLRACDMLDSVGLPCSLQNSCKASLVGALLRVLDKHYKKPSAAKSCWTLVQWVTIYRYGFVLRRRSGRHHRLLFVFCTVGCLRPTGTR</sequence>
<organism evidence="1 2">
    <name type="scientific">Cymbomonas tetramitiformis</name>
    <dbReference type="NCBI Taxonomy" id="36881"/>
    <lineage>
        <taxon>Eukaryota</taxon>
        <taxon>Viridiplantae</taxon>
        <taxon>Chlorophyta</taxon>
        <taxon>Pyramimonadophyceae</taxon>
        <taxon>Pyramimonadales</taxon>
        <taxon>Pyramimonadaceae</taxon>
        <taxon>Cymbomonas</taxon>
    </lineage>
</organism>
<keyword evidence="2" id="KW-1185">Reference proteome</keyword>